<dbReference type="PANTHER" id="PTHR15048:SF0">
    <property type="entry name" value="STARCH-BINDING DOMAIN-CONTAINING PROTEIN 1"/>
    <property type="match status" value="1"/>
</dbReference>
<evidence type="ECO:0000313" key="4">
    <source>
        <dbReference type="EMBL" id="KAG0141293.1"/>
    </source>
</evidence>
<sequence>MDLRRRKLNSINWGNTLSILPDENSCDEVNAKPVDVILGTFNLNASISQGGQAYLVGNLEELGKWDSQYAITMISSPSSHSSWSAVISLPAMTSFQYKYILKMPGKFNQIPYVFLFFVIF</sequence>
<evidence type="ECO:0000256" key="2">
    <source>
        <dbReference type="ARBA" id="ARBA00023326"/>
    </source>
</evidence>
<dbReference type="InterPro" id="IPR013784">
    <property type="entry name" value="Carb-bd-like_fold"/>
</dbReference>
<dbReference type="Pfam" id="PF00686">
    <property type="entry name" value="CBM_20"/>
    <property type="match status" value="1"/>
</dbReference>
<feature type="domain" description="CBM20" evidence="3">
    <location>
        <begin position="28"/>
        <end position="120"/>
    </location>
</feature>
<dbReference type="InterPro" id="IPR013783">
    <property type="entry name" value="Ig-like_fold"/>
</dbReference>
<dbReference type="Proteomes" id="UP000886653">
    <property type="component" value="Unassembled WGS sequence"/>
</dbReference>
<dbReference type="GO" id="GO:0000272">
    <property type="term" value="P:polysaccharide catabolic process"/>
    <property type="evidence" value="ECO:0007669"/>
    <property type="project" value="UniProtKB-KW"/>
</dbReference>
<reference evidence="4" key="1">
    <citation type="submission" date="2013-11" db="EMBL/GenBank/DDBJ databases">
        <title>Genome sequence of the fusiform rust pathogen reveals effectors for host alternation and coevolution with pine.</title>
        <authorList>
            <consortium name="DOE Joint Genome Institute"/>
            <person name="Smith K."/>
            <person name="Pendleton A."/>
            <person name="Kubisiak T."/>
            <person name="Anderson C."/>
            <person name="Salamov A."/>
            <person name="Aerts A."/>
            <person name="Riley R."/>
            <person name="Clum A."/>
            <person name="Lindquist E."/>
            <person name="Ence D."/>
            <person name="Campbell M."/>
            <person name="Kronenberg Z."/>
            <person name="Feau N."/>
            <person name="Dhillon B."/>
            <person name="Hamelin R."/>
            <person name="Burleigh J."/>
            <person name="Smith J."/>
            <person name="Yandell M."/>
            <person name="Nelson C."/>
            <person name="Grigoriev I."/>
            <person name="Davis J."/>
        </authorList>
    </citation>
    <scope>NUCLEOTIDE SEQUENCE</scope>
    <source>
        <strain evidence="4">G11</strain>
    </source>
</reference>
<protein>
    <recommendedName>
        <fullName evidence="3">CBM20 domain-containing protein</fullName>
    </recommendedName>
</protein>
<dbReference type="Gene3D" id="2.60.40.10">
    <property type="entry name" value="Immunoglobulins"/>
    <property type="match status" value="1"/>
</dbReference>
<dbReference type="SMART" id="SM01065">
    <property type="entry name" value="CBM_2"/>
    <property type="match status" value="1"/>
</dbReference>
<name>A0A9P6T8A7_9BASI</name>
<dbReference type="EMBL" id="MU167392">
    <property type="protein sequence ID" value="KAG0141293.1"/>
    <property type="molecule type" value="Genomic_DNA"/>
</dbReference>
<dbReference type="GO" id="GO:2001070">
    <property type="term" value="F:starch binding"/>
    <property type="evidence" value="ECO:0007669"/>
    <property type="project" value="InterPro"/>
</dbReference>
<comment type="caution">
    <text evidence="4">The sequence shown here is derived from an EMBL/GenBank/DDBJ whole genome shotgun (WGS) entry which is preliminary data.</text>
</comment>
<dbReference type="PROSITE" id="PS51166">
    <property type="entry name" value="CBM20"/>
    <property type="match status" value="1"/>
</dbReference>
<keyword evidence="1" id="KW-0119">Carbohydrate metabolism</keyword>
<gene>
    <name evidence="4" type="ORF">CROQUDRAFT_664015</name>
</gene>
<organism evidence="4 5">
    <name type="scientific">Cronartium quercuum f. sp. fusiforme G11</name>
    <dbReference type="NCBI Taxonomy" id="708437"/>
    <lineage>
        <taxon>Eukaryota</taxon>
        <taxon>Fungi</taxon>
        <taxon>Dikarya</taxon>
        <taxon>Basidiomycota</taxon>
        <taxon>Pucciniomycotina</taxon>
        <taxon>Pucciniomycetes</taxon>
        <taxon>Pucciniales</taxon>
        <taxon>Coleosporiaceae</taxon>
        <taxon>Cronartium</taxon>
    </lineage>
</organism>
<evidence type="ECO:0000256" key="1">
    <source>
        <dbReference type="ARBA" id="ARBA00023277"/>
    </source>
</evidence>
<dbReference type="InterPro" id="IPR002044">
    <property type="entry name" value="CBM20"/>
</dbReference>
<keyword evidence="2" id="KW-0624">Polysaccharide degradation</keyword>
<dbReference type="PANTHER" id="PTHR15048">
    <property type="entry name" value="STARCH-BINDING DOMAIN-CONTAINING PROTEIN 1"/>
    <property type="match status" value="1"/>
</dbReference>
<accession>A0A9P6T8A7</accession>
<dbReference type="SUPFAM" id="SSF49452">
    <property type="entry name" value="Starch-binding domain-like"/>
    <property type="match status" value="1"/>
</dbReference>
<proteinExistence type="predicted"/>
<evidence type="ECO:0000313" key="5">
    <source>
        <dbReference type="Proteomes" id="UP000886653"/>
    </source>
</evidence>
<keyword evidence="5" id="KW-1185">Reference proteome</keyword>
<dbReference type="GO" id="GO:0016020">
    <property type="term" value="C:membrane"/>
    <property type="evidence" value="ECO:0007669"/>
    <property type="project" value="TreeGrafter"/>
</dbReference>
<evidence type="ECO:0000259" key="3">
    <source>
        <dbReference type="PROSITE" id="PS51166"/>
    </source>
</evidence>
<dbReference type="AlphaFoldDB" id="A0A9P6T8A7"/>